<sequence length="295" mass="34745">MHHVFSHVITMQNIKQFLKLYLSKRKVTFLSGRSEVSSCASRMAKSSFEYVRSFETEEKCLPNTWIVVRIDGKGFHKFADAHGYEKPNDKRALDLMTKAAEVVMDEFRDIKIAYGQSDEYSFVFKKDTNLYNRRSVKLMTNVNSLFASSFVYYWSQYFAEVKLRYPPSFDARIILYPTNKNLRDYLSWRQADVHVNNLYNTTFWSLVLKKGLTNTEAEERLQRTLASDKNEILFSEFGINYNNEPEIFRKGTTLVRTKVKSSTDEISKKGIEELHCDIIKEKFWKEHKDILEPYS</sequence>
<feature type="binding site" evidence="14">
    <location>
        <position position="71"/>
    </location>
    <ligand>
        <name>Mg(2+)</name>
        <dbReference type="ChEBI" id="CHEBI:18420"/>
        <label>1</label>
        <note>catalytic</note>
    </ligand>
</feature>
<keyword evidence="18" id="KW-1185">Reference proteome</keyword>
<feature type="binding site" evidence="14">
    <location>
        <position position="72"/>
    </location>
    <ligand>
        <name>Mg(2+)</name>
        <dbReference type="ChEBI" id="CHEBI:18420"/>
        <label>1</label>
        <note>catalytic</note>
    </ligand>
</feature>
<evidence type="ECO:0000256" key="14">
    <source>
        <dbReference type="PIRSR" id="PIRSR028980-2"/>
    </source>
</evidence>
<keyword evidence="2 12" id="KW-0808">Transferase</keyword>
<evidence type="ECO:0000259" key="15">
    <source>
        <dbReference type="Pfam" id="PF04446"/>
    </source>
</evidence>
<dbReference type="EC" id="2.7.7.79" evidence="12"/>
<evidence type="ECO:0000256" key="12">
    <source>
        <dbReference type="PIRNR" id="PIRNR028980"/>
    </source>
</evidence>
<comment type="function">
    <text evidence="10">Adds a GMP to the 5'-end of tRNA(His) after transcription and RNase P cleavage. This step is essential for proper recognition of the tRNA and for the fidelity of protein synthesis. Also functions as a guanyl-nucleotide exchange factor/GEF for the MFN1 and MFN2 mitofusins thereby regulating mitochondrial fusion. By regulating both mitochondrial dynamics and bioenergetic function, it contributes to cell survival following oxidative stress.</text>
</comment>
<dbReference type="Pfam" id="PF14413">
    <property type="entry name" value="Thg1C"/>
    <property type="match status" value="1"/>
</dbReference>
<evidence type="ECO:0000256" key="13">
    <source>
        <dbReference type="PIRSR" id="PIRSR028980-1"/>
    </source>
</evidence>
<keyword evidence="6 12" id="KW-0547">Nucleotide-binding</keyword>
<dbReference type="AlphaFoldDB" id="A0A8K0P2A7"/>
<dbReference type="OrthoDB" id="62560at2759"/>
<dbReference type="GO" id="GO:0008193">
    <property type="term" value="F:tRNA guanylyltransferase activity"/>
    <property type="evidence" value="ECO:0007669"/>
    <property type="project" value="UniProtKB-UniRule"/>
</dbReference>
<dbReference type="Pfam" id="PF04446">
    <property type="entry name" value="Thg1"/>
    <property type="match status" value="1"/>
</dbReference>
<feature type="binding site" evidence="14">
    <location>
        <position position="118"/>
    </location>
    <ligand>
        <name>Mg(2+)</name>
        <dbReference type="ChEBI" id="CHEBI:18420"/>
        <label>1</label>
        <note>catalytic</note>
    </ligand>
</feature>
<dbReference type="FunFam" id="3.30.70.3000:FF:000001">
    <property type="entry name" value="tRNA(His) guanylyltransferase"/>
    <property type="match status" value="1"/>
</dbReference>
<feature type="binding site" evidence="14">
    <location>
        <position position="71"/>
    </location>
    <ligand>
        <name>Mg(2+)</name>
        <dbReference type="ChEBI" id="CHEBI:18420"/>
        <label>2</label>
        <note>catalytic</note>
    </ligand>
</feature>
<keyword evidence="8 12" id="KW-0342">GTP-binding</keyword>
<reference evidence="17" key="2">
    <citation type="submission" date="2017-10" db="EMBL/GenBank/DDBJ databases">
        <title>Ladona fulva Genome sequencing and assembly.</title>
        <authorList>
            <person name="Murali S."/>
            <person name="Richards S."/>
            <person name="Bandaranaike D."/>
            <person name="Bellair M."/>
            <person name="Blankenburg K."/>
            <person name="Chao H."/>
            <person name="Dinh H."/>
            <person name="Doddapaneni H."/>
            <person name="Dugan-Rocha S."/>
            <person name="Elkadiri S."/>
            <person name="Gnanaolivu R."/>
            <person name="Hernandez B."/>
            <person name="Skinner E."/>
            <person name="Javaid M."/>
            <person name="Lee S."/>
            <person name="Li M."/>
            <person name="Ming W."/>
            <person name="Munidasa M."/>
            <person name="Muniz J."/>
            <person name="Nguyen L."/>
            <person name="Hughes D."/>
            <person name="Osuji N."/>
            <person name="Pu L.-L."/>
            <person name="Puazo M."/>
            <person name="Qu C."/>
            <person name="Quiroz J."/>
            <person name="Raj R."/>
            <person name="Weissenberger G."/>
            <person name="Xin Y."/>
            <person name="Zou X."/>
            <person name="Han Y."/>
            <person name="Worley K."/>
            <person name="Muzny D."/>
            <person name="Gibbs R."/>
        </authorList>
    </citation>
    <scope>NUCLEOTIDE SEQUENCE</scope>
    <source>
        <strain evidence="17">Sampled in the wild</strain>
    </source>
</reference>
<dbReference type="InterPro" id="IPR024956">
    <property type="entry name" value="tRNAHis_GuaTrfase_cat"/>
</dbReference>
<comment type="caution">
    <text evidence="17">The sequence shown here is derived from an EMBL/GenBank/DDBJ whole genome shotgun (WGS) entry which is preliminary data.</text>
</comment>
<evidence type="ECO:0000256" key="3">
    <source>
        <dbReference type="ARBA" id="ARBA00022694"/>
    </source>
</evidence>
<accession>A0A8K0P2A7</accession>
<comment type="catalytic activity">
    <reaction evidence="9 12">
        <text>a 5'-end ribonucleotide-tRNA(His) + GTP + ATP + H2O = a 5'-end phospho-guanosine-ribonucleotide-tRNA(His) + AMP + 2 diphosphate + H(+)</text>
        <dbReference type="Rhea" id="RHEA:54564"/>
        <dbReference type="Rhea" id="RHEA-COMP:14193"/>
        <dbReference type="Rhea" id="RHEA-COMP:14917"/>
        <dbReference type="ChEBI" id="CHEBI:15377"/>
        <dbReference type="ChEBI" id="CHEBI:15378"/>
        <dbReference type="ChEBI" id="CHEBI:30616"/>
        <dbReference type="ChEBI" id="CHEBI:33019"/>
        <dbReference type="ChEBI" id="CHEBI:37565"/>
        <dbReference type="ChEBI" id="CHEBI:138282"/>
        <dbReference type="ChEBI" id="CHEBI:141847"/>
        <dbReference type="ChEBI" id="CHEBI:456215"/>
        <dbReference type="EC" id="2.7.7.79"/>
    </reaction>
</comment>
<proteinExistence type="inferred from homology"/>
<evidence type="ECO:0000313" key="18">
    <source>
        <dbReference type="Proteomes" id="UP000792457"/>
    </source>
</evidence>
<gene>
    <name evidence="17" type="ORF">J437_LFUL008958</name>
</gene>
<evidence type="ECO:0000256" key="4">
    <source>
        <dbReference type="ARBA" id="ARBA00022695"/>
    </source>
</evidence>
<evidence type="ECO:0000256" key="11">
    <source>
        <dbReference type="ARBA" id="ARBA00065710"/>
    </source>
</evidence>
<evidence type="ECO:0000256" key="6">
    <source>
        <dbReference type="ARBA" id="ARBA00022741"/>
    </source>
</evidence>
<organism evidence="17 18">
    <name type="scientific">Ladona fulva</name>
    <name type="common">Scarce chaser dragonfly</name>
    <name type="synonym">Libellula fulva</name>
    <dbReference type="NCBI Taxonomy" id="123851"/>
    <lineage>
        <taxon>Eukaryota</taxon>
        <taxon>Metazoa</taxon>
        <taxon>Ecdysozoa</taxon>
        <taxon>Arthropoda</taxon>
        <taxon>Hexapoda</taxon>
        <taxon>Insecta</taxon>
        <taxon>Pterygota</taxon>
        <taxon>Palaeoptera</taxon>
        <taxon>Odonata</taxon>
        <taxon>Epiprocta</taxon>
        <taxon>Anisoptera</taxon>
        <taxon>Libelluloidea</taxon>
        <taxon>Libellulidae</taxon>
        <taxon>Ladona</taxon>
    </lineage>
</organism>
<dbReference type="GO" id="GO:0006400">
    <property type="term" value="P:tRNA modification"/>
    <property type="evidence" value="ECO:0007669"/>
    <property type="project" value="UniProtKB-UniRule"/>
</dbReference>
<keyword evidence="4 12" id="KW-0548">Nucleotidyltransferase</keyword>
<dbReference type="InterPro" id="IPR025845">
    <property type="entry name" value="Thg1_C_dom"/>
</dbReference>
<dbReference type="Proteomes" id="UP000792457">
    <property type="component" value="Unassembled WGS sequence"/>
</dbReference>
<evidence type="ECO:0000256" key="8">
    <source>
        <dbReference type="ARBA" id="ARBA00023134"/>
    </source>
</evidence>
<dbReference type="PANTHER" id="PTHR12729:SF6">
    <property type="entry name" value="TRNA(HIS) GUANYLYLTRANSFERASE-RELATED"/>
    <property type="match status" value="1"/>
</dbReference>
<dbReference type="EMBL" id="KZ308693">
    <property type="protein sequence ID" value="KAG8233195.1"/>
    <property type="molecule type" value="Genomic_DNA"/>
</dbReference>
<dbReference type="PANTHER" id="PTHR12729">
    <property type="entry name" value="TRNA(HIS) GUANYLYLTRANSFERASE-RELATED"/>
    <property type="match status" value="1"/>
</dbReference>
<comment type="subunit">
    <text evidence="11">Homotetramer. Interacts with MFN1 and MFN2; functions as a guanyl-nucleotide exchange factor/GEF for MFN2 and also probably MFN1.</text>
</comment>
<evidence type="ECO:0000256" key="2">
    <source>
        <dbReference type="ARBA" id="ARBA00022679"/>
    </source>
</evidence>
<keyword evidence="3 12" id="KW-0819">tRNA processing</keyword>
<keyword evidence="5 12" id="KW-0479">Metal-binding</keyword>
<evidence type="ECO:0000256" key="7">
    <source>
        <dbReference type="ARBA" id="ARBA00022842"/>
    </source>
</evidence>
<evidence type="ECO:0000256" key="1">
    <source>
        <dbReference type="ARBA" id="ARBA00010113"/>
    </source>
</evidence>
<evidence type="ECO:0000313" key="17">
    <source>
        <dbReference type="EMBL" id="KAG8233195.1"/>
    </source>
</evidence>
<dbReference type="PIRSF" id="PIRSF028980">
    <property type="entry name" value="tRNAHis_guanylyltransferase"/>
    <property type="match status" value="1"/>
</dbReference>
<evidence type="ECO:0000256" key="5">
    <source>
        <dbReference type="ARBA" id="ARBA00022723"/>
    </source>
</evidence>
<dbReference type="GO" id="GO:0005525">
    <property type="term" value="F:GTP binding"/>
    <property type="evidence" value="ECO:0007669"/>
    <property type="project" value="UniProtKB-UniRule"/>
</dbReference>
<feature type="domain" description="tRNAHis guanylyltransferase catalytic" evidence="15">
    <location>
        <begin position="48"/>
        <end position="177"/>
    </location>
</feature>
<comment type="similarity">
    <text evidence="1 12">Belongs to the tRNA(His) guanylyltransferase family.</text>
</comment>
<reference evidence="17" key="1">
    <citation type="submission" date="2013-04" db="EMBL/GenBank/DDBJ databases">
        <authorList>
            <person name="Qu J."/>
            <person name="Murali S.C."/>
            <person name="Bandaranaike D."/>
            <person name="Bellair M."/>
            <person name="Blankenburg K."/>
            <person name="Chao H."/>
            <person name="Dinh H."/>
            <person name="Doddapaneni H."/>
            <person name="Downs B."/>
            <person name="Dugan-Rocha S."/>
            <person name="Elkadiri S."/>
            <person name="Gnanaolivu R.D."/>
            <person name="Hernandez B."/>
            <person name="Javaid M."/>
            <person name="Jayaseelan J.C."/>
            <person name="Lee S."/>
            <person name="Li M."/>
            <person name="Ming W."/>
            <person name="Munidasa M."/>
            <person name="Muniz J."/>
            <person name="Nguyen L."/>
            <person name="Ongeri F."/>
            <person name="Osuji N."/>
            <person name="Pu L.-L."/>
            <person name="Puazo M."/>
            <person name="Qu C."/>
            <person name="Quiroz J."/>
            <person name="Raj R."/>
            <person name="Weissenberger G."/>
            <person name="Xin Y."/>
            <person name="Zou X."/>
            <person name="Han Y."/>
            <person name="Richards S."/>
            <person name="Worley K."/>
            <person name="Muzny D."/>
            <person name="Gibbs R."/>
        </authorList>
    </citation>
    <scope>NUCLEOTIDE SEQUENCE</scope>
    <source>
        <strain evidence="17">Sampled in the wild</strain>
    </source>
</reference>
<evidence type="ECO:0000256" key="10">
    <source>
        <dbReference type="ARBA" id="ARBA00058346"/>
    </source>
</evidence>
<feature type="domain" description="Thg1 C-terminal" evidence="16">
    <location>
        <begin position="180"/>
        <end position="291"/>
    </location>
</feature>
<dbReference type="InterPro" id="IPR038469">
    <property type="entry name" value="tRNAHis_GuaTrfase_Thg1_sf"/>
</dbReference>
<name>A0A8K0P2A7_LADFU</name>
<protein>
    <recommendedName>
        <fullName evidence="12">tRNA(His) guanylyltransferase</fullName>
        <ecNumber evidence="12">2.7.7.79</ecNumber>
    </recommendedName>
    <alternativeName>
        <fullName evidence="12">tRNA-histidine guanylyltransferase</fullName>
    </alternativeName>
</protein>
<evidence type="ECO:0000259" key="16">
    <source>
        <dbReference type="Pfam" id="PF14413"/>
    </source>
</evidence>
<keyword evidence="7 12" id="KW-0460">Magnesium</keyword>
<feature type="binding site" evidence="13">
    <location>
        <begin position="71"/>
        <end position="76"/>
    </location>
    <ligand>
        <name>GTP</name>
        <dbReference type="ChEBI" id="CHEBI:37565"/>
    </ligand>
</feature>
<evidence type="ECO:0000256" key="9">
    <source>
        <dbReference type="ARBA" id="ARBA00047281"/>
    </source>
</evidence>
<dbReference type="Gene3D" id="3.30.70.3000">
    <property type="match status" value="1"/>
</dbReference>
<comment type="cofactor">
    <cofactor evidence="14">
        <name>Mg(2+)</name>
        <dbReference type="ChEBI" id="CHEBI:18420"/>
    </cofactor>
    <text evidence="14">Binds 2 magnesium ions per subunit.</text>
</comment>
<feature type="binding site" evidence="14">
    <location>
        <position position="118"/>
    </location>
    <ligand>
        <name>Mg(2+)</name>
        <dbReference type="ChEBI" id="CHEBI:18420"/>
        <label>2</label>
        <note>catalytic</note>
    </ligand>
</feature>
<dbReference type="GO" id="GO:0000287">
    <property type="term" value="F:magnesium ion binding"/>
    <property type="evidence" value="ECO:0007669"/>
    <property type="project" value="UniProtKB-UniRule"/>
</dbReference>
<feature type="binding site" evidence="13">
    <location>
        <begin position="117"/>
        <end position="118"/>
    </location>
    <ligand>
        <name>GTP</name>
        <dbReference type="ChEBI" id="CHEBI:37565"/>
    </ligand>
</feature>
<dbReference type="InterPro" id="IPR007537">
    <property type="entry name" value="tRNAHis_GuaTrfase_Thg1"/>
</dbReference>